<dbReference type="Proteomes" id="UP000001861">
    <property type="component" value="Unassembled WGS sequence"/>
</dbReference>
<sequence length="202" mass="22723">MVDEVPAISDTKIRRRKRDEEFDSRGRTQVGLKTAVCGGWFVVKRAHAWTTRLGIRSTYKYRTRDDEKNLTCRPRKTSNTHKICREFMDQNFESAPPETIAEAHQQSVPAPWLDPIQGPCPMRSPLDYNWMDFKFGIHPIALLSLLIANTVDLLRPPTTQGPPGGGVASTRRTPLGSTALSISGIDIANHTDVDENLTARRR</sequence>
<dbReference type="GeneID" id="6015710"/>
<dbReference type="AlphaFoldDB" id="D6RJR8"/>
<evidence type="ECO:0000313" key="2">
    <source>
        <dbReference type="Proteomes" id="UP000001861"/>
    </source>
</evidence>
<dbReference type="RefSeq" id="XP_002912048.1">
    <property type="nucleotide sequence ID" value="XM_002912002.1"/>
</dbReference>
<accession>D6RJR8</accession>
<proteinExistence type="predicted"/>
<evidence type="ECO:0000313" key="1">
    <source>
        <dbReference type="EMBL" id="EFI28554.1"/>
    </source>
</evidence>
<protein>
    <submittedName>
        <fullName evidence="1">Uncharacterized protein</fullName>
    </submittedName>
</protein>
<dbReference type="VEuPathDB" id="FungiDB:CC1G_13576"/>
<dbReference type="InParanoid" id="D6RJR8"/>
<organism evidence="1 2">
    <name type="scientific">Coprinopsis cinerea (strain Okayama-7 / 130 / ATCC MYA-4618 / FGSC 9003)</name>
    <name type="common">Inky cap fungus</name>
    <name type="synonym">Hormographiella aspergillata</name>
    <dbReference type="NCBI Taxonomy" id="240176"/>
    <lineage>
        <taxon>Eukaryota</taxon>
        <taxon>Fungi</taxon>
        <taxon>Dikarya</taxon>
        <taxon>Basidiomycota</taxon>
        <taxon>Agaricomycotina</taxon>
        <taxon>Agaricomycetes</taxon>
        <taxon>Agaricomycetidae</taxon>
        <taxon>Agaricales</taxon>
        <taxon>Agaricineae</taxon>
        <taxon>Psathyrellaceae</taxon>
        <taxon>Coprinopsis</taxon>
    </lineage>
</organism>
<reference evidence="1 2" key="1">
    <citation type="journal article" date="2010" name="Proc. Natl. Acad. Sci. U.S.A.">
        <title>Insights into evolution of multicellular fungi from the assembled chromosomes of the mushroom Coprinopsis cinerea (Coprinus cinereus).</title>
        <authorList>
            <person name="Stajich J.E."/>
            <person name="Wilke S.K."/>
            <person name="Ahren D."/>
            <person name="Au C.H."/>
            <person name="Birren B.W."/>
            <person name="Borodovsky M."/>
            <person name="Burns C."/>
            <person name="Canback B."/>
            <person name="Casselton L.A."/>
            <person name="Cheng C.K."/>
            <person name="Deng J."/>
            <person name="Dietrich F.S."/>
            <person name="Fargo D.C."/>
            <person name="Farman M.L."/>
            <person name="Gathman A.C."/>
            <person name="Goldberg J."/>
            <person name="Guigo R."/>
            <person name="Hoegger P.J."/>
            <person name="Hooker J.B."/>
            <person name="Huggins A."/>
            <person name="James T.Y."/>
            <person name="Kamada T."/>
            <person name="Kilaru S."/>
            <person name="Kodira C."/>
            <person name="Kues U."/>
            <person name="Kupfer D."/>
            <person name="Kwan H.S."/>
            <person name="Lomsadze A."/>
            <person name="Li W."/>
            <person name="Lilly W.W."/>
            <person name="Ma L.J."/>
            <person name="Mackey A.J."/>
            <person name="Manning G."/>
            <person name="Martin F."/>
            <person name="Muraguchi H."/>
            <person name="Natvig D.O."/>
            <person name="Palmerini H."/>
            <person name="Ramesh M.A."/>
            <person name="Rehmeyer C.J."/>
            <person name="Roe B.A."/>
            <person name="Shenoy N."/>
            <person name="Stanke M."/>
            <person name="Ter-Hovhannisyan V."/>
            <person name="Tunlid A."/>
            <person name="Velagapudi R."/>
            <person name="Vision T.J."/>
            <person name="Zeng Q."/>
            <person name="Zolan M.E."/>
            <person name="Pukkila P.J."/>
        </authorList>
    </citation>
    <scope>NUCLEOTIDE SEQUENCE [LARGE SCALE GENOMIC DNA]</scope>
    <source>
        <strain evidence="2">Okayama-7 / 130 / ATCC MYA-4618 / FGSC 9003</strain>
    </source>
</reference>
<keyword evidence="2" id="KW-1185">Reference proteome</keyword>
<gene>
    <name evidence="1" type="ORF">CC1G_13576</name>
</gene>
<comment type="caution">
    <text evidence="1">The sequence shown here is derived from an EMBL/GenBank/DDBJ whole genome shotgun (WGS) entry which is preliminary data.</text>
</comment>
<dbReference type="KEGG" id="cci:CC1G_13576"/>
<dbReference type="HOGENOM" id="CLU_1354543_0_0_1"/>
<dbReference type="EMBL" id="AACS02000001">
    <property type="protein sequence ID" value="EFI28554.1"/>
    <property type="molecule type" value="Genomic_DNA"/>
</dbReference>
<name>D6RJR8_COPC7</name>